<name>A0A0R3MJP4_9BRAD</name>
<keyword evidence="3" id="KW-0805">Transcription regulation</keyword>
<keyword evidence="5" id="KW-0804">Transcription</keyword>
<dbReference type="PRINTS" id="PR00039">
    <property type="entry name" value="HTHLYSR"/>
</dbReference>
<dbReference type="Pfam" id="PF03466">
    <property type="entry name" value="LysR_substrate"/>
    <property type="match status" value="1"/>
</dbReference>
<dbReference type="SUPFAM" id="SSF46785">
    <property type="entry name" value="Winged helix' DNA-binding domain"/>
    <property type="match status" value="1"/>
</dbReference>
<dbReference type="GO" id="GO:0043565">
    <property type="term" value="F:sequence-specific DNA binding"/>
    <property type="evidence" value="ECO:0007669"/>
    <property type="project" value="TreeGrafter"/>
</dbReference>
<evidence type="ECO:0000256" key="2">
    <source>
        <dbReference type="ARBA" id="ARBA00009437"/>
    </source>
</evidence>
<sequence length="303" mass="33408">MIALEDLRFVVALSRTGSLSAAARALDVTPPALSMRLKKLEAVLGVNLVVRNSRGLRFTPEGEQLVHEAQSLLARVDGLADSLSGGAFAGPLRVVAPFGFGRIHVAPVMAAFIRDHPQVRATLDLSETPWNSNVEADVVIHIGTVRDSSWVAHLLARNARWVCASPSYLRRCGTPSHPRELAQHACLSVRESEEDVTLWRYKSSRTSSRRSEALRISPALTSNNGEVVREWAVAGLGIALRSEWDVAPSVKRGELRRLFVEYEFEGADILALVPTRRGVSARVSHFVESLKTRFQPKPPWRSI</sequence>
<dbReference type="Gene3D" id="3.40.190.290">
    <property type="match status" value="1"/>
</dbReference>
<dbReference type="PROSITE" id="PS50931">
    <property type="entry name" value="HTH_LYSR"/>
    <property type="match status" value="1"/>
</dbReference>
<evidence type="ECO:0000256" key="3">
    <source>
        <dbReference type="ARBA" id="ARBA00023015"/>
    </source>
</evidence>
<comment type="similarity">
    <text evidence="2">Belongs to the LysR transcriptional regulatory family.</text>
</comment>
<dbReference type="InterPro" id="IPR058163">
    <property type="entry name" value="LysR-type_TF_proteobact-type"/>
</dbReference>
<evidence type="ECO:0000313" key="7">
    <source>
        <dbReference type="EMBL" id="KRR20161.1"/>
    </source>
</evidence>
<dbReference type="AlphaFoldDB" id="A0A0R3MJP4"/>
<dbReference type="OrthoDB" id="9786526at2"/>
<reference evidence="7 8" key="1">
    <citation type="submission" date="2014-03" db="EMBL/GenBank/DDBJ databases">
        <title>Bradyrhizobium valentinum sp. nov., isolated from effective nodules of Lupinus mariae-josephae, a lupine endemic of basic-lime soils in Eastern Spain.</title>
        <authorList>
            <person name="Duran D."/>
            <person name="Rey L."/>
            <person name="Navarro A."/>
            <person name="Busquets A."/>
            <person name="Imperial J."/>
            <person name="Ruiz-Argueso T."/>
        </authorList>
    </citation>
    <scope>NUCLEOTIDE SEQUENCE [LARGE SCALE GENOMIC DNA]</scope>
    <source>
        <strain evidence="7 8">CCBAU 23086</strain>
    </source>
</reference>
<comment type="caution">
    <text evidence="7">The sequence shown here is derived from an EMBL/GenBank/DDBJ whole genome shotgun (WGS) entry which is preliminary data.</text>
</comment>
<dbReference type="InterPro" id="IPR036390">
    <property type="entry name" value="WH_DNA-bd_sf"/>
</dbReference>
<dbReference type="SUPFAM" id="SSF53850">
    <property type="entry name" value="Periplasmic binding protein-like II"/>
    <property type="match status" value="1"/>
</dbReference>
<comment type="function">
    <text evidence="1">NodD regulates the expression of the nodABCFE genes which encode other nodulation proteins. NodD is also a negative regulator of its own expression. Binds flavonoids as inducers.</text>
</comment>
<dbReference type="Proteomes" id="UP000051660">
    <property type="component" value="Unassembled WGS sequence"/>
</dbReference>
<evidence type="ECO:0000256" key="5">
    <source>
        <dbReference type="ARBA" id="ARBA00023163"/>
    </source>
</evidence>
<dbReference type="PANTHER" id="PTHR30537:SF5">
    <property type="entry name" value="HTH-TYPE TRANSCRIPTIONAL ACTIVATOR TTDR-RELATED"/>
    <property type="match status" value="1"/>
</dbReference>
<evidence type="ECO:0000256" key="1">
    <source>
        <dbReference type="ARBA" id="ARBA00003502"/>
    </source>
</evidence>
<dbReference type="RefSeq" id="WP_057860703.1">
    <property type="nucleotide sequence ID" value="NZ_LLYB01000090.1"/>
</dbReference>
<dbReference type="PANTHER" id="PTHR30537">
    <property type="entry name" value="HTH-TYPE TRANSCRIPTIONAL REGULATOR"/>
    <property type="match status" value="1"/>
</dbReference>
<gene>
    <name evidence="7" type="ORF">CQ14_23205</name>
</gene>
<feature type="domain" description="HTH lysR-type" evidence="6">
    <location>
        <begin position="1"/>
        <end position="59"/>
    </location>
</feature>
<dbReference type="EMBL" id="LLYB01000090">
    <property type="protein sequence ID" value="KRR20161.1"/>
    <property type="molecule type" value="Genomic_DNA"/>
</dbReference>
<accession>A0A0R3MJP4</accession>
<dbReference type="GO" id="GO:0006351">
    <property type="term" value="P:DNA-templated transcription"/>
    <property type="evidence" value="ECO:0007669"/>
    <property type="project" value="TreeGrafter"/>
</dbReference>
<evidence type="ECO:0000259" key="6">
    <source>
        <dbReference type="PROSITE" id="PS50931"/>
    </source>
</evidence>
<evidence type="ECO:0000256" key="4">
    <source>
        <dbReference type="ARBA" id="ARBA00023125"/>
    </source>
</evidence>
<dbReference type="InterPro" id="IPR000847">
    <property type="entry name" value="LysR_HTH_N"/>
</dbReference>
<protein>
    <submittedName>
        <fullName evidence="7">LysR family transcriptional regulator</fullName>
    </submittedName>
</protein>
<keyword evidence="4" id="KW-0238">DNA-binding</keyword>
<organism evidence="7 8">
    <name type="scientific">Bradyrhizobium lablabi</name>
    <dbReference type="NCBI Taxonomy" id="722472"/>
    <lineage>
        <taxon>Bacteria</taxon>
        <taxon>Pseudomonadati</taxon>
        <taxon>Pseudomonadota</taxon>
        <taxon>Alphaproteobacteria</taxon>
        <taxon>Hyphomicrobiales</taxon>
        <taxon>Nitrobacteraceae</taxon>
        <taxon>Bradyrhizobium</taxon>
    </lineage>
</organism>
<dbReference type="Pfam" id="PF00126">
    <property type="entry name" value="HTH_1"/>
    <property type="match status" value="1"/>
</dbReference>
<evidence type="ECO:0000313" key="8">
    <source>
        <dbReference type="Proteomes" id="UP000051660"/>
    </source>
</evidence>
<dbReference type="FunFam" id="1.10.10.10:FF:000001">
    <property type="entry name" value="LysR family transcriptional regulator"/>
    <property type="match status" value="1"/>
</dbReference>
<dbReference type="InterPro" id="IPR005119">
    <property type="entry name" value="LysR_subst-bd"/>
</dbReference>
<dbReference type="InterPro" id="IPR036388">
    <property type="entry name" value="WH-like_DNA-bd_sf"/>
</dbReference>
<proteinExistence type="inferred from homology"/>
<dbReference type="GO" id="GO:0003700">
    <property type="term" value="F:DNA-binding transcription factor activity"/>
    <property type="evidence" value="ECO:0007669"/>
    <property type="project" value="InterPro"/>
</dbReference>
<dbReference type="Gene3D" id="1.10.10.10">
    <property type="entry name" value="Winged helix-like DNA-binding domain superfamily/Winged helix DNA-binding domain"/>
    <property type="match status" value="1"/>
</dbReference>